<dbReference type="OrthoDB" id="7223073at2"/>
<dbReference type="RefSeq" id="WP_067685443.1">
    <property type="nucleotide sequence ID" value="NZ_LLZH01000015.1"/>
</dbReference>
<dbReference type="AlphaFoldDB" id="A0A0X3V983"/>
<gene>
    <name evidence="2" type="ORF">ADL15_05165</name>
</gene>
<dbReference type="Proteomes" id="UP000053244">
    <property type="component" value="Unassembled WGS sequence"/>
</dbReference>
<proteinExistence type="predicted"/>
<organism evidence="2 3">
    <name type="scientific">Actinoplanes awajinensis subsp. mycoplanecinus</name>
    <dbReference type="NCBI Taxonomy" id="135947"/>
    <lineage>
        <taxon>Bacteria</taxon>
        <taxon>Bacillati</taxon>
        <taxon>Actinomycetota</taxon>
        <taxon>Actinomycetes</taxon>
        <taxon>Micromonosporales</taxon>
        <taxon>Micromonosporaceae</taxon>
        <taxon>Actinoplanes</taxon>
    </lineage>
</organism>
<sequence>MGLNHINLCASDVTALAGTLVTHFGYRIIDTGRAPAAFGGGSFAAVAGSDGSEFVITQIDPVPGGGSAYPKGFHFGLIQQSREAVYTKHAELTAAGLNPGAISDGFQVWGATWTAFYCPLGDGLDIEVNYRTHSALLDAPPCSEGAGPAEPAGRRVSP</sequence>
<dbReference type="EMBL" id="LLZH01000015">
    <property type="protein sequence ID" value="KUL41258.1"/>
    <property type="molecule type" value="Genomic_DNA"/>
</dbReference>
<dbReference type="Gene3D" id="3.10.180.10">
    <property type="entry name" value="2,3-Dihydroxybiphenyl 1,2-Dioxygenase, domain 1"/>
    <property type="match status" value="1"/>
</dbReference>
<keyword evidence="3" id="KW-1185">Reference proteome</keyword>
<evidence type="ECO:0000256" key="1">
    <source>
        <dbReference type="SAM" id="MobiDB-lite"/>
    </source>
</evidence>
<evidence type="ECO:0000313" key="2">
    <source>
        <dbReference type="EMBL" id="KUL41258.1"/>
    </source>
</evidence>
<dbReference type="SUPFAM" id="SSF54593">
    <property type="entry name" value="Glyoxalase/Bleomycin resistance protein/Dihydroxybiphenyl dioxygenase"/>
    <property type="match status" value="1"/>
</dbReference>
<evidence type="ECO:0008006" key="4">
    <source>
        <dbReference type="Google" id="ProtNLM"/>
    </source>
</evidence>
<dbReference type="CDD" id="cd06587">
    <property type="entry name" value="VOC"/>
    <property type="match status" value="1"/>
</dbReference>
<reference evidence="2 3" key="1">
    <citation type="submission" date="2015-10" db="EMBL/GenBank/DDBJ databases">
        <authorList>
            <person name="Gilbert D.G."/>
        </authorList>
    </citation>
    <scope>NUCLEOTIDE SEQUENCE [LARGE SCALE GENOMIC DNA]</scope>
    <source>
        <strain evidence="2 3">NRRL B-16712</strain>
    </source>
</reference>
<evidence type="ECO:0000313" key="3">
    <source>
        <dbReference type="Proteomes" id="UP000053244"/>
    </source>
</evidence>
<name>A0A0X3V983_9ACTN</name>
<accession>A0A0X3V983</accession>
<comment type="caution">
    <text evidence="2">The sequence shown here is derived from an EMBL/GenBank/DDBJ whole genome shotgun (WGS) entry which is preliminary data.</text>
</comment>
<feature type="region of interest" description="Disordered" evidence="1">
    <location>
        <begin position="139"/>
        <end position="158"/>
    </location>
</feature>
<protein>
    <recommendedName>
        <fullName evidence="4">VOC domain-containing protein</fullName>
    </recommendedName>
</protein>
<dbReference type="InterPro" id="IPR029068">
    <property type="entry name" value="Glyas_Bleomycin-R_OHBP_Dase"/>
</dbReference>